<organism evidence="6 7">
    <name type="scientific">Methylibium petroleiphilum (strain ATCC BAA-1232 / LMG 22953 / PM1)</name>
    <dbReference type="NCBI Taxonomy" id="420662"/>
    <lineage>
        <taxon>Bacteria</taxon>
        <taxon>Pseudomonadati</taxon>
        <taxon>Pseudomonadota</taxon>
        <taxon>Betaproteobacteria</taxon>
        <taxon>Burkholderiales</taxon>
        <taxon>Sphaerotilaceae</taxon>
        <taxon>Methylibium</taxon>
    </lineage>
</organism>
<dbReference type="CDD" id="cd01948">
    <property type="entry name" value="EAL"/>
    <property type="match status" value="1"/>
</dbReference>
<protein>
    <submittedName>
        <fullName evidence="6">Diguanylate cyclase/phosphodiesterase</fullName>
    </submittedName>
</protein>
<dbReference type="eggNOG" id="COG5001">
    <property type="taxonomic scope" value="Bacteria"/>
</dbReference>
<dbReference type="PANTHER" id="PTHR44757">
    <property type="entry name" value="DIGUANYLATE CYCLASE DGCP"/>
    <property type="match status" value="1"/>
</dbReference>
<dbReference type="InterPro" id="IPR029787">
    <property type="entry name" value="Nucleotide_cyclase"/>
</dbReference>
<sequence length="716" mass="77175">MYDPRVVVLSIAVAILASFVTLELAKRVRSADRVLSMCWCIGGALVMGSGIWSMHFVGMHAFSLTIPLGYRVSTTLLSWGVALLVSLVALGIAGREQLSRSLHVWGALAMGGGIMAMHYIGMAALEMAPGIQWDARWVAASGLIAVTASAAALRIFFWMRRHAGWSALAYQCAAAVVMGLAISGVHYSGMAAAGFPEGSACLSLDGINGDSLVLIVSVATVLMLTITLVTSVFDRRMQATADGLSQSLQQANERLQSANDELSRLAYQDALTGLPNRSYFESRLSQAVARIERLRELPTPSASAGLAVLFIDLDGFKPINDSYGHAHGDLVLQAVAVRLREAVRAADTLARLGGDEFIVLVEDVSCAGDCIHVAKRALASMGEPLVVVGQPVHLSCSIGVAMYPDAGDARRLIAHADAAMYEAKRGGGSTYAVYESAMNQGADQQVALYNDLVTAMERGELQLHYQPKVDLRTDTIRGVEALMRWRHPQRGMVSPVAFIPVAERFGLINTLGAWVIDEACRQLSAWADEGLHMRVAINLSAHQLMQADLTERVADALALHQVEASQLICEITESVAMEDTRVTQRAIDGLLAIGVQLAIDDFGTGYSSLSYLRQLRARQLKIDRSFIRDLAGSSDARAVVDAVIRLAHALGMQVVAEGVEETDQRDLLVEMGCDQLQGFLYAKPMAADDISYWARHRGEQHAVPFSDSTLVDTIPG</sequence>
<dbReference type="EMBL" id="CP000555">
    <property type="protein sequence ID" value="ABM94396.1"/>
    <property type="molecule type" value="Genomic_DNA"/>
</dbReference>
<feature type="transmembrane region" description="Helical" evidence="1">
    <location>
        <begin position="168"/>
        <end position="187"/>
    </location>
</feature>
<evidence type="ECO:0000313" key="6">
    <source>
        <dbReference type="EMBL" id="ABM94396.1"/>
    </source>
</evidence>
<dbReference type="SUPFAM" id="SSF141868">
    <property type="entry name" value="EAL domain-like"/>
    <property type="match status" value="1"/>
</dbReference>
<keyword evidence="2" id="KW-0175">Coiled coil</keyword>
<keyword evidence="1" id="KW-1133">Transmembrane helix</keyword>
<feature type="transmembrane region" description="Helical" evidence="1">
    <location>
        <begin position="76"/>
        <end position="93"/>
    </location>
</feature>
<evidence type="ECO:0000259" key="4">
    <source>
        <dbReference type="PROSITE" id="PS50887"/>
    </source>
</evidence>
<feature type="transmembrane region" description="Helical" evidence="1">
    <location>
        <begin position="6"/>
        <end position="25"/>
    </location>
</feature>
<dbReference type="FunFam" id="3.20.20.450:FF:000001">
    <property type="entry name" value="Cyclic di-GMP phosphodiesterase yahA"/>
    <property type="match status" value="1"/>
</dbReference>
<dbReference type="NCBIfam" id="TIGR00254">
    <property type="entry name" value="GGDEF"/>
    <property type="match status" value="1"/>
</dbReference>
<dbReference type="eggNOG" id="COG3300">
    <property type="taxonomic scope" value="Bacteria"/>
</dbReference>
<feature type="coiled-coil region" evidence="2">
    <location>
        <begin position="241"/>
        <end position="268"/>
    </location>
</feature>
<dbReference type="KEGG" id="mpt:Mpe_A1434"/>
<dbReference type="AlphaFoldDB" id="A2SFQ7"/>
<dbReference type="PROSITE" id="PS50924">
    <property type="entry name" value="MHYT"/>
    <property type="match status" value="1"/>
</dbReference>
<feature type="domain" description="EAL" evidence="3">
    <location>
        <begin position="445"/>
        <end position="698"/>
    </location>
</feature>
<dbReference type="SUPFAM" id="SSF55073">
    <property type="entry name" value="Nucleotide cyclase"/>
    <property type="match status" value="1"/>
</dbReference>
<evidence type="ECO:0000313" key="7">
    <source>
        <dbReference type="Proteomes" id="UP000000366"/>
    </source>
</evidence>
<feature type="transmembrane region" description="Helical" evidence="1">
    <location>
        <begin position="137"/>
        <end position="156"/>
    </location>
</feature>
<dbReference type="Proteomes" id="UP000000366">
    <property type="component" value="Chromosome"/>
</dbReference>
<dbReference type="InterPro" id="IPR052155">
    <property type="entry name" value="Biofilm_reg_signaling"/>
</dbReference>
<dbReference type="SMART" id="SM00267">
    <property type="entry name" value="GGDEF"/>
    <property type="match status" value="1"/>
</dbReference>
<reference evidence="6 7" key="1">
    <citation type="journal article" date="2007" name="J. Bacteriol.">
        <title>Whole-genome analysis of the methyl tert-butyl ether-degrading beta-proteobacterium Methylibium petroleiphilum PM1.</title>
        <authorList>
            <person name="Kane S.R."/>
            <person name="Chakicherla A.Y."/>
            <person name="Chain P.S.G."/>
            <person name="Schmidt R."/>
            <person name="Shin M.W."/>
            <person name="Legler T.C."/>
            <person name="Scow K.M."/>
            <person name="Larimer F.W."/>
            <person name="Lucas S.M."/>
            <person name="Richardson P.M."/>
            <person name="Hristova K.R."/>
        </authorList>
    </citation>
    <scope>NUCLEOTIDE SEQUENCE [LARGE SCALE GENOMIC DNA]</scope>
    <source>
        <strain evidence="7">ATCC BAA-1232 / LMG 22953 / PM1</strain>
    </source>
</reference>
<dbReference type="Pfam" id="PF00990">
    <property type="entry name" value="GGDEF"/>
    <property type="match status" value="1"/>
</dbReference>
<dbReference type="HOGENOM" id="CLU_000445_70_49_4"/>
<dbReference type="Gene3D" id="3.30.70.270">
    <property type="match status" value="1"/>
</dbReference>
<dbReference type="SMART" id="SM00052">
    <property type="entry name" value="EAL"/>
    <property type="match status" value="1"/>
</dbReference>
<evidence type="ECO:0000259" key="3">
    <source>
        <dbReference type="PROSITE" id="PS50883"/>
    </source>
</evidence>
<evidence type="ECO:0000259" key="5">
    <source>
        <dbReference type="PROSITE" id="PS50924"/>
    </source>
</evidence>
<dbReference type="PROSITE" id="PS50887">
    <property type="entry name" value="GGDEF"/>
    <property type="match status" value="1"/>
</dbReference>
<keyword evidence="7" id="KW-1185">Reference proteome</keyword>
<proteinExistence type="predicted"/>
<feature type="transmembrane region" description="Helical" evidence="1">
    <location>
        <begin position="37"/>
        <end position="56"/>
    </location>
</feature>
<dbReference type="STRING" id="420662.Mpe_A1434"/>
<feature type="domain" description="MHYT" evidence="5">
    <location>
        <begin position="2"/>
        <end position="196"/>
    </location>
</feature>
<feature type="transmembrane region" description="Helical" evidence="1">
    <location>
        <begin position="212"/>
        <end position="233"/>
    </location>
</feature>
<dbReference type="InterPro" id="IPR000160">
    <property type="entry name" value="GGDEF_dom"/>
</dbReference>
<gene>
    <name evidence="6" type="ordered locus">Mpe_A1434</name>
</gene>
<dbReference type="CDD" id="cd01949">
    <property type="entry name" value="GGDEF"/>
    <property type="match status" value="1"/>
</dbReference>
<keyword evidence="1" id="KW-0472">Membrane</keyword>
<dbReference type="Pfam" id="PF00563">
    <property type="entry name" value="EAL"/>
    <property type="match status" value="1"/>
</dbReference>
<dbReference type="GO" id="GO:0016020">
    <property type="term" value="C:membrane"/>
    <property type="evidence" value="ECO:0007669"/>
    <property type="project" value="UniProtKB-UniRule"/>
</dbReference>
<keyword evidence="1" id="KW-0812">Transmembrane</keyword>
<dbReference type="Pfam" id="PF03707">
    <property type="entry name" value="MHYT"/>
    <property type="match status" value="2"/>
</dbReference>
<feature type="domain" description="GGDEF" evidence="4">
    <location>
        <begin position="304"/>
        <end position="436"/>
    </location>
</feature>
<accession>A2SFQ7</accession>
<dbReference type="Gene3D" id="3.20.20.450">
    <property type="entry name" value="EAL domain"/>
    <property type="match status" value="1"/>
</dbReference>
<name>A2SFQ7_METPP</name>
<feature type="transmembrane region" description="Helical" evidence="1">
    <location>
        <begin position="105"/>
        <end position="125"/>
    </location>
</feature>
<dbReference type="PANTHER" id="PTHR44757:SF2">
    <property type="entry name" value="BIOFILM ARCHITECTURE MAINTENANCE PROTEIN MBAA"/>
    <property type="match status" value="1"/>
</dbReference>
<dbReference type="PROSITE" id="PS50883">
    <property type="entry name" value="EAL"/>
    <property type="match status" value="1"/>
</dbReference>
<evidence type="ECO:0000256" key="2">
    <source>
        <dbReference type="SAM" id="Coils"/>
    </source>
</evidence>
<dbReference type="InterPro" id="IPR043128">
    <property type="entry name" value="Rev_trsase/Diguanyl_cyclase"/>
</dbReference>
<dbReference type="InterPro" id="IPR035919">
    <property type="entry name" value="EAL_sf"/>
</dbReference>
<dbReference type="InterPro" id="IPR001633">
    <property type="entry name" value="EAL_dom"/>
</dbReference>
<dbReference type="InterPro" id="IPR005330">
    <property type="entry name" value="MHYT_dom"/>
</dbReference>
<evidence type="ECO:0000256" key="1">
    <source>
        <dbReference type="PROSITE-ProRule" id="PRU00244"/>
    </source>
</evidence>